<dbReference type="CDD" id="cd07989">
    <property type="entry name" value="LPLAT_AGPAT-like"/>
    <property type="match status" value="1"/>
</dbReference>
<evidence type="ECO:0000256" key="3">
    <source>
        <dbReference type="SAM" id="Phobius"/>
    </source>
</evidence>
<dbReference type="FunFam" id="3.40.50.12780:FF:000013">
    <property type="entry name" value="Long-chain-fatty-acid--AMP ligase FadD32"/>
    <property type="match status" value="1"/>
</dbReference>
<dbReference type="SUPFAM" id="SSF47336">
    <property type="entry name" value="ACP-like"/>
    <property type="match status" value="1"/>
</dbReference>
<keyword evidence="3" id="KW-1133">Transmembrane helix</keyword>
<dbReference type="InterPro" id="IPR040097">
    <property type="entry name" value="FAAL/FAAC"/>
</dbReference>
<dbReference type="Gene3D" id="3.40.50.12780">
    <property type="entry name" value="N-terminal domain of ligase-like"/>
    <property type="match status" value="1"/>
</dbReference>
<name>A0A5R8MI35_9GAMM</name>
<dbReference type="Proteomes" id="UP000306973">
    <property type="component" value="Unassembled WGS sequence"/>
</dbReference>
<dbReference type="PROSITE" id="PS50075">
    <property type="entry name" value="CARRIER"/>
    <property type="match status" value="1"/>
</dbReference>
<dbReference type="GO" id="GO:0016746">
    <property type="term" value="F:acyltransferase activity"/>
    <property type="evidence" value="ECO:0007669"/>
    <property type="project" value="UniProtKB-KW"/>
</dbReference>
<keyword evidence="6" id="KW-1185">Reference proteome</keyword>
<dbReference type="GO" id="GO:0016874">
    <property type="term" value="F:ligase activity"/>
    <property type="evidence" value="ECO:0007669"/>
    <property type="project" value="UniProtKB-KW"/>
</dbReference>
<protein>
    <submittedName>
        <fullName evidence="5">Acyl-phosphate glycerol 3-phosphate acyltransferase</fullName>
    </submittedName>
</protein>
<dbReference type="SUPFAM" id="SSF69593">
    <property type="entry name" value="Glycerol-3-phosphate (1)-acyltransferase"/>
    <property type="match status" value="1"/>
</dbReference>
<keyword evidence="3" id="KW-0472">Membrane</keyword>
<dbReference type="EMBL" id="VBUI01000011">
    <property type="protein sequence ID" value="TLF50782.1"/>
    <property type="molecule type" value="Genomic_DNA"/>
</dbReference>
<dbReference type="InterPro" id="IPR020845">
    <property type="entry name" value="AMP-binding_CS"/>
</dbReference>
<dbReference type="Pfam" id="PF00550">
    <property type="entry name" value="PP-binding"/>
    <property type="match status" value="1"/>
</dbReference>
<evidence type="ECO:0000259" key="4">
    <source>
        <dbReference type="PROSITE" id="PS50075"/>
    </source>
</evidence>
<dbReference type="InterPro" id="IPR045851">
    <property type="entry name" value="AMP-bd_C_sf"/>
</dbReference>
<feature type="transmembrane region" description="Helical" evidence="3">
    <location>
        <begin position="714"/>
        <end position="734"/>
    </location>
</feature>
<dbReference type="InterPro" id="IPR002123">
    <property type="entry name" value="Plipid/glycerol_acylTrfase"/>
</dbReference>
<comment type="similarity">
    <text evidence="1">Belongs to the ATP-dependent AMP-binding enzyme family.</text>
</comment>
<keyword evidence="5" id="KW-0012">Acyltransferase</keyword>
<comment type="caution">
    <text evidence="5">The sequence shown here is derived from an EMBL/GenBank/DDBJ whole genome shotgun (WGS) entry which is preliminary data.</text>
</comment>
<dbReference type="OrthoDB" id="9757559at2"/>
<sequence length="954" mass="105868">MAPSLKEKNLGEHKHPGISEKRLLNLITELMIQVHPHHRAPEHLTLDSQFETDLGLDSLSRVELISRVESNYNLNLPERTLAEVQTPRDLLRVLQNFQPSKPVHAPQAPPPEPHSTLKETIHPEEVETLVELLEWHTRRHGERLHIQLYQDDGNGEQITYGQLYRGALKVAGALQERGLEKAEPVAIMLPTGADYFYSFFGILLAGGIPVPIYPPARPTQIEEHIRRHVRILENCGAPILITLPEGEEAARMLKSLAPSLRAILTATELRSFAGEGIPPVLNGQDIAFLQYTSGSTGNPKGVILTHANLLANIRAMGDALDASSEDVFVSWLPLYHDMGLIGAWLGTLYFAALLVIMSPLSFLGNPERWLRAIERHHGTLSAAPNFGYEYALHRLQDSDLNDLNLSSWRAAFNGAEAISPTTLEAFTEHFSAYGFDTKAMTPVYGLAESSVGVTIPPMHRGAVIDRIEREPFMRRNKAVPAADEQTPALRFVSCGLPLEGHQIRVVDSAGKELPERETGRLEFRGPSSTSGYYRDAEKTRKLFDGEWLDTGDLAYIAEGELYVTGRIKDIIIRAGRNIYPDELEKAIGNLEGIRKGCVAIFGSTDPKSGTERLIILAETPITDVKERHRLRQRVNETASDLIGTPSDEVVLAPPGSVLKTSSGKIRRNASRQMYEKGDIGQKRKPLLLQIARLALSALLPQLRMVANRIQTSLYALYGWTVFMTLSPFTWLGIVTAPNERLRWKVVQKSTRLLAKWTRTPLTIQQAENLAAIPERCVLVANHASYLDAFVMGAAIDKPFGFVAKAELGEQRLLRLPLEKLDTELIERFDISQTVADAQRLSENLKTGQRLLFFAEGTFSRIPGLQPFHLGAFTAAAEAGVPVVPVAIRGTRSILRAGSWFPHHGAITVTVGEPIEPDASLSTDDPQRLWEEALALRSRARQFILDHCGEPDLTH</sequence>
<feature type="transmembrane region" description="Helical" evidence="3">
    <location>
        <begin position="341"/>
        <end position="363"/>
    </location>
</feature>
<dbReference type="InterPro" id="IPR042099">
    <property type="entry name" value="ANL_N_sf"/>
</dbReference>
<dbReference type="GO" id="GO:0070566">
    <property type="term" value="F:adenylyltransferase activity"/>
    <property type="evidence" value="ECO:0007669"/>
    <property type="project" value="TreeGrafter"/>
</dbReference>
<evidence type="ECO:0000313" key="5">
    <source>
        <dbReference type="EMBL" id="TLF50782.1"/>
    </source>
</evidence>
<dbReference type="Gene3D" id="1.10.1200.10">
    <property type="entry name" value="ACP-like"/>
    <property type="match status" value="1"/>
</dbReference>
<dbReference type="Gene3D" id="3.30.300.30">
    <property type="match status" value="1"/>
</dbReference>
<accession>A0A5R8MI35</accession>
<gene>
    <name evidence="5" type="ORF">FEI13_08810</name>
</gene>
<dbReference type="Pfam" id="PF00501">
    <property type="entry name" value="AMP-binding"/>
    <property type="match status" value="1"/>
</dbReference>
<dbReference type="GO" id="GO:0071766">
    <property type="term" value="P:Actinobacterium-type cell wall biogenesis"/>
    <property type="evidence" value="ECO:0007669"/>
    <property type="project" value="UniProtKB-ARBA"/>
</dbReference>
<dbReference type="PROSITE" id="PS00455">
    <property type="entry name" value="AMP_BINDING"/>
    <property type="match status" value="1"/>
</dbReference>
<proteinExistence type="inferred from homology"/>
<evidence type="ECO:0000256" key="1">
    <source>
        <dbReference type="ARBA" id="ARBA00006432"/>
    </source>
</evidence>
<reference evidence="5 6" key="1">
    <citation type="journal article" date="2007" name="Int. J. Syst. Evol. Microbiol.">
        <title>Halomonas saccharevitans sp. nov., Halomonas arcis sp. nov. and Halomonas subterranea sp. nov., halophilic bacteria isolated from hypersaline environments of China.</title>
        <authorList>
            <person name="Xu X.W."/>
            <person name="Wu Y.H."/>
            <person name="Zhou Z."/>
            <person name="Wang C.S."/>
            <person name="Zhou Y.G."/>
            <person name="Zhang H.B."/>
            <person name="Wang Y."/>
            <person name="Wu M."/>
        </authorList>
    </citation>
    <scope>NUCLEOTIDE SEQUENCE [LARGE SCALE GENOMIC DNA]</scope>
    <source>
        <strain evidence="5 6">TBZ3</strain>
    </source>
</reference>
<dbReference type="PANTHER" id="PTHR22754">
    <property type="entry name" value="DISCO-INTERACTING PROTEIN 2 DIP2 -RELATED"/>
    <property type="match status" value="1"/>
</dbReference>
<dbReference type="PANTHER" id="PTHR22754:SF32">
    <property type="entry name" value="DISCO-INTERACTING PROTEIN 2"/>
    <property type="match status" value="1"/>
</dbReference>
<dbReference type="GO" id="GO:0006633">
    <property type="term" value="P:fatty acid biosynthetic process"/>
    <property type="evidence" value="ECO:0007669"/>
    <property type="project" value="TreeGrafter"/>
</dbReference>
<dbReference type="AlphaFoldDB" id="A0A5R8MI35"/>
<evidence type="ECO:0000256" key="2">
    <source>
        <dbReference type="ARBA" id="ARBA00022598"/>
    </source>
</evidence>
<dbReference type="CDD" id="cd05931">
    <property type="entry name" value="FAAL"/>
    <property type="match status" value="1"/>
</dbReference>
<dbReference type="InterPro" id="IPR009081">
    <property type="entry name" value="PP-bd_ACP"/>
</dbReference>
<dbReference type="InterPro" id="IPR036736">
    <property type="entry name" value="ACP-like_sf"/>
</dbReference>
<feature type="domain" description="Carrier" evidence="4">
    <location>
        <begin position="22"/>
        <end position="98"/>
    </location>
</feature>
<organism evidence="5 6">
    <name type="scientific">Halomonas urmiana</name>
    <dbReference type="NCBI Taxonomy" id="490901"/>
    <lineage>
        <taxon>Bacteria</taxon>
        <taxon>Pseudomonadati</taxon>
        <taxon>Pseudomonadota</taxon>
        <taxon>Gammaproteobacteria</taxon>
        <taxon>Oceanospirillales</taxon>
        <taxon>Halomonadaceae</taxon>
        <taxon>Halomonas</taxon>
    </lineage>
</organism>
<dbReference type="GO" id="GO:0005886">
    <property type="term" value="C:plasma membrane"/>
    <property type="evidence" value="ECO:0007669"/>
    <property type="project" value="TreeGrafter"/>
</dbReference>
<dbReference type="SUPFAM" id="SSF56801">
    <property type="entry name" value="Acetyl-CoA synthetase-like"/>
    <property type="match status" value="1"/>
</dbReference>
<dbReference type="SMART" id="SM00563">
    <property type="entry name" value="PlsC"/>
    <property type="match status" value="1"/>
</dbReference>
<keyword evidence="3" id="KW-0812">Transmembrane</keyword>
<dbReference type="InterPro" id="IPR000873">
    <property type="entry name" value="AMP-dep_synth/lig_dom"/>
</dbReference>
<keyword evidence="5" id="KW-0808">Transferase</keyword>
<evidence type="ECO:0000313" key="6">
    <source>
        <dbReference type="Proteomes" id="UP000306973"/>
    </source>
</evidence>
<keyword evidence="2" id="KW-0436">Ligase</keyword>
<dbReference type="Pfam" id="PF01553">
    <property type="entry name" value="Acyltransferase"/>
    <property type="match status" value="1"/>
</dbReference>